<feature type="domain" description="BPTI/Kunitz inhibitor" evidence="6">
    <location>
        <begin position="181"/>
        <end position="231"/>
    </location>
</feature>
<dbReference type="PROSITE" id="PS50279">
    <property type="entry name" value="BPTI_KUNITZ_2"/>
    <property type="match status" value="3"/>
</dbReference>
<dbReference type="GO" id="GO:0004867">
    <property type="term" value="F:serine-type endopeptidase inhibitor activity"/>
    <property type="evidence" value="ECO:0007669"/>
    <property type="project" value="UniProtKB-KW"/>
</dbReference>
<dbReference type="InterPro" id="IPR036880">
    <property type="entry name" value="Kunitz_BPTI_sf"/>
</dbReference>
<dbReference type="SMART" id="SM00131">
    <property type="entry name" value="KU"/>
    <property type="match status" value="3"/>
</dbReference>
<keyword evidence="5" id="KW-0325">Glycoprotein</keyword>
<keyword evidence="3" id="KW-0722">Serine protease inhibitor</keyword>
<dbReference type="Pfam" id="PF00014">
    <property type="entry name" value="Kunitz_BPTI"/>
    <property type="match status" value="3"/>
</dbReference>
<name>A0A8C6ST04_9GOBI</name>
<proteinExistence type="predicted"/>
<dbReference type="Proteomes" id="UP000694523">
    <property type="component" value="Unplaced"/>
</dbReference>
<reference evidence="7" key="1">
    <citation type="submission" date="2025-08" db="UniProtKB">
        <authorList>
            <consortium name="Ensembl"/>
        </authorList>
    </citation>
    <scope>IDENTIFICATION</scope>
</reference>
<dbReference type="PANTHER" id="PTHR46676">
    <property type="entry name" value="PROTEIN AMBP"/>
    <property type="match status" value="1"/>
</dbReference>
<dbReference type="AlphaFoldDB" id="A0A8C6ST04"/>
<keyword evidence="1" id="KW-0646">Protease inhibitor</keyword>
<dbReference type="Gene3D" id="4.10.410.10">
    <property type="entry name" value="Pancreatic trypsin inhibitor Kunitz domain"/>
    <property type="match status" value="3"/>
</dbReference>
<evidence type="ECO:0000256" key="2">
    <source>
        <dbReference type="ARBA" id="ARBA00022737"/>
    </source>
</evidence>
<dbReference type="SUPFAM" id="SSF57362">
    <property type="entry name" value="BPTI-like"/>
    <property type="match status" value="3"/>
</dbReference>
<evidence type="ECO:0000313" key="8">
    <source>
        <dbReference type="Proteomes" id="UP000694523"/>
    </source>
</evidence>
<dbReference type="InterPro" id="IPR020901">
    <property type="entry name" value="Prtase_inh_Kunz-CS"/>
</dbReference>
<feature type="domain" description="BPTI/Kunitz inhibitor" evidence="6">
    <location>
        <begin position="37"/>
        <end position="87"/>
    </location>
</feature>
<reference evidence="7" key="2">
    <citation type="submission" date="2025-09" db="UniProtKB">
        <authorList>
            <consortium name="Ensembl"/>
        </authorList>
    </citation>
    <scope>IDENTIFICATION</scope>
</reference>
<evidence type="ECO:0000256" key="4">
    <source>
        <dbReference type="ARBA" id="ARBA00023157"/>
    </source>
</evidence>
<dbReference type="PANTHER" id="PTHR46676:SF1">
    <property type="entry name" value="PROTEIN AMBP"/>
    <property type="match status" value="1"/>
</dbReference>
<keyword evidence="4" id="KW-1015">Disulfide bond</keyword>
<dbReference type="PROSITE" id="PS00280">
    <property type="entry name" value="BPTI_KUNITZ_1"/>
    <property type="match status" value="2"/>
</dbReference>
<protein>
    <recommendedName>
        <fullName evidence="6">BPTI/Kunitz inhibitor domain-containing protein</fullName>
    </recommendedName>
</protein>
<dbReference type="InterPro" id="IPR002223">
    <property type="entry name" value="Kunitz_BPTI"/>
</dbReference>
<evidence type="ECO:0000313" key="7">
    <source>
        <dbReference type="Ensembl" id="ENSNMLP00000011271.1"/>
    </source>
</evidence>
<feature type="domain" description="BPTI/Kunitz inhibitor" evidence="6">
    <location>
        <begin position="95"/>
        <end position="145"/>
    </location>
</feature>
<evidence type="ECO:0000256" key="1">
    <source>
        <dbReference type="ARBA" id="ARBA00022690"/>
    </source>
</evidence>
<evidence type="ECO:0000256" key="5">
    <source>
        <dbReference type="ARBA" id="ARBA00023180"/>
    </source>
</evidence>
<evidence type="ECO:0000259" key="6">
    <source>
        <dbReference type="PROSITE" id="PS50279"/>
    </source>
</evidence>
<keyword evidence="8" id="KW-1185">Reference proteome</keyword>
<dbReference type="InterPro" id="IPR029856">
    <property type="entry name" value="AMBP"/>
</dbReference>
<dbReference type="PRINTS" id="PR00759">
    <property type="entry name" value="BASICPTASE"/>
</dbReference>
<dbReference type="Ensembl" id="ENSNMLT00000012751.1">
    <property type="protein sequence ID" value="ENSNMLP00000011271.1"/>
    <property type="gene ID" value="ENSNMLG00000007732.1"/>
</dbReference>
<accession>A0A8C6ST04</accession>
<evidence type="ECO:0000256" key="3">
    <source>
        <dbReference type="ARBA" id="ARBA00022900"/>
    </source>
</evidence>
<sequence length="246" mass="27840">MGVVWYDKSCYPTESTEGCVRTKCLIGLRSIFLKEACKSAPDTGPCFGMKERYFYNATLMSCQIFKYGGCLGNQNNFENERDCLQRCRTEGKAVCRLPLVAEPCSTHSSTWAFDSSVGLCVPYKKGFCQTNGNKFYTKAECQEYCGVVKDEDHSKPEYFPPAELTKCLIGLRSIFLLKEACKSAPDTGPCFGMKERYFYNATLMSCQIFKYGGCLGNQNNFENERDCLQRNIIDRNNIINTITDLL</sequence>
<keyword evidence="2" id="KW-0677">Repeat</keyword>
<dbReference type="FunFam" id="4.10.410.10:FF:000005">
    <property type="entry name" value="Pancreatic trypsin inhibitor"/>
    <property type="match status" value="1"/>
</dbReference>
<organism evidence="7 8">
    <name type="scientific">Neogobius melanostomus</name>
    <name type="common">round goby</name>
    <dbReference type="NCBI Taxonomy" id="47308"/>
    <lineage>
        <taxon>Eukaryota</taxon>
        <taxon>Metazoa</taxon>
        <taxon>Chordata</taxon>
        <taxon>Craniata</taxon>
        <taxon>Vertebrata</taxon>
        <taxon>Euteleostomi</taxon>
        <taxon>Actinopterygii</taxon>
        <taxon>Neopterygii</taxon>
        <taxon>Teleostei</taxon>
        <taxon>Neoteleostei</taxon>
        <taxon>Acanthomorphata</taxon>
        <taxon>Gobiaria</taxon>
        <taxon>Gobiiformes</taxon>
        <taxon>Gobioidei</taxon>
        <taxon>Gobiidae</taxon>
        <taxon>Benthophilinae</taxon>
        <taxon>Neogobiini</taxon>
        <taxon>Neogobius</taxon>
    </lineage>
</organism>